<dbReference type="PRINTS" id="PR00633">
    <property type="entry name" value="RCCNDNSATION"/>
</dbReference>
<protein>
    <submittedName>
        <fullName evidence="2">Alpha-tubulin suppressor-like RCC1 family protein</fullName>
    </submittedName>
</protein>
<organism evidence="2 3">
    <name type="scientific">Longicatena caecimuris</name>
    <dbReference type="NCBI Taxonomy" id="1796635"/>
    <lineage>
        <taxon>Bacteria</taxon>
        <taxon>Bacillati</taxon>
        <taxon>Bacillota</taxon>
        <taxon>Erysipelotrichia</taxon>
        <taxon>Erysipelotrichales</taxon>
        <taxon>Erysipelotrichaceae</taxon>
        <taxon>Longicatena</taxon>
    </lineage>
</organism>
<dbReference type="Pfam" id="PF00415">
    <property type="entry name" value="RCC1"/>
    <property type="match status" value="4"/>
</dbReference>
<dbReference type="RefSeq" id="WP_132225426.1">
    <property type="nucleotide sequence ID" value="NZ_JANKBG010000020.1"/>
</dbReference>
<dbReference type="EMBL" id="SMBP01000021">
    <property type="protein sequence ID" value="TCU55680.1"/>
    <property type="molecule type" value="Genomic_DNA"/>
</dbReference>
<dbReference type="Proteomes" id="UP000295773">
    <property type="component" value="Unassembled WGS sequence"/>
</dbReference>
<evidence type="ECO:0000256" key="1">
    <source>
        <dbReference type="ARBA" id="ARBA00022737"/>
    </source>
</evidence>
<evidence type="ECO:0000313" key="2">
    <source>
        <dbReference type="EMBL" id="TCU55680.1"/>
    </source>
</evidence>
<dbReference type="PANTHER" id="PTHR22870:SF155">
    <property type="entry name" value="E3 UBIQUITIN-PROTEIN LIGASE HERC1-RELATED"/>
    <property type="match status" value="1"/>
</dbReference>
<evidence type="ECO:0000313" key="3">
    <source>
        <dbReference type="Proteomes" id="UP000295773"/>
    </source>
</evidence>
<dbReference type="InterPro" id="IPR051210">
    <property type="entry name" value="Ub_ligase/GEF_domain"/>
</dbReference>
<dbReference type="PANTHER" id="PTHR22870">
    <property type="entry name" value="REGULATOR OF CHROMOSOME CONDENSATION"/>
    <property type="match status" value="1"/>
</dbReference>
<name>A0A4R3T2S8_9FIRM</name>
<comment type="caution">
    <text evidence="2">The sequence shown here is derived from an EMBL/GenBank/DDBJ whole genome shotgun (WGS) entry which is preliminary data.</text>
</comment>
<gene>
    <name evidence="2" type="ORF">EDD61_12111</name>
</gene>
<keyword evidence="3" id="KW-1185">Reference proteome</keyword>
<reference evidence="2 3" key="1">
    <citation type="submission" date="2019-03" db="EMBL/GenBank/DDBJ databases">
        <title>Genomic Encyclopedia of Type Strains, Phase IV (KMG-IV): sequencing the most valuable type-strain genomes for metagenomic binning, comparative biology and taxonomic classification.</title>
        <authorList>
            <person name="Goeker M."/>
        </authorList>
    </citation>
    <scope>NUCLEOTIDE SEQUENCE [LARGE SCALE GENOMIC DNA]</scope>
    <source>
        <strain evidence="2 3">DSM 29481</strain>
    </source>
</reference>
<keyword evidence="1" id="KW-0677">Repeat</keyword>
<dbReference type="AlphaFoldDB" id="A0A4R3T2S8"/>
<dbReference type="Gene3D" id="2.130.10.30">
    <property type="entry name" value="Regulator of chromosome condensation 1/beta-lactamase-inhibitor protein II"/>
    <property type="match status" value="2"/>
</dbReference>
<dbReference type="InterPro" id="IPR009091">
    <property type="entry name" value="RCC1/BLIP-II"/>
</dbReference>
<sequence>MKKILKGIFAGVLSISCMMLPVDVENTTLGMSKVKAAEDDGYQVVDFDASDSMEGAAVTKNGSLYMWGRNTNGEVGDNTTTAKHMPTRIMGDVKAVEKKARSTVILKTDGSIYTNGSNRYGDLGISASWDTKKLTPTKIMSDVKTYIPGSDCAAIKKNGDLYTWGGDSLSAMTGQGSKTSTPPKKLISNAVKYKSYKYYTGALSATDNLYLWGTGENGQMKLDDVADFDIKDQFWGVLKTNGDLFLWGNNHNGQIGNGTNTEQDTPVKVMSDVVSFCINNDRTATIKKDGSLYMWGKNFYGEIGNGNDMEYEVTKPVKIMDNVKSVSLFQNVTAVITKDDDLYMFGNNDNGLIGNGQAMGNQKRPVKILSNIASIELSICNGLALSNNGEVYTWGFNSFGQLGNGTKTNSTKPIKVLTNVKKVKLVDNSVLALMYTGELYAWGGNIGFLLGNTGSVSTPSKIVLPKVKSLSQATMSSINSVTYTGKEIKPSVTVKYGDKVLLNNTDYTITYKNNTNAGNASVIITGKGNFTGSIAKSFVIKKRGIEKFSCTMGSKYSYAGGQIKPSITIKDGTKTLKNGTDYTVSYGKNTSLGKGTVKISGKGNYTGSISKTFTISKRSVTTLSYGGLSARTYTGKAIKPSISVKYGKTTLKNGRDYTISYGKNISPGKGSVKISGKGNYTGTITKTFTINKRSVSTLSYNSLSTRTYTGKAIKPSITVKYGKTTLKNGRDYTLSYGKNVATGKGTVKISGKGNYSGTITRSFKIVPKKPSVSIKAGKGSLKVTAKATGASGYQIAYATSAKGKLKYVTSGTSKTLKLSRNKTYYVKVRAYKTMDGKKYYGSYSSMKRIKTK</sequence>
<accession>A0A4R3T2S8</accession>
<proteinExistence type="predicted"/>
<dbReference type="PROSITE" id="PS50012">
    <property type="entry name" value="RCC1_3"/>
    <property type="match status" value="4"/>
</dbReference>
<dbReference type="InterPro" id="IPR000408">
    <property type="entry name" value="Reg_chr_condens"/>
</dbReference>
<dbReference type="PROSITE" id="PS51257">
    <property type="entry name" value="PROKAR_LIPOPROTEIN"/>
    <property type="match status" value="1"/>
</dbReference>
<dbReference type="SUPFAM" id="SSF50985">
    <property type="entry name" value="RCC1/BLIP-II"/>
    <property type="match status" value="1"/>
</dbReference>